<accession>A0A916VJM8</accession>
<feature type="compositionally biased region" description="Polar residues" evidence="6">
    <location>
        <begin position="1"/>
        <end position="12"/>
    </location>
</feature>
<dbReference type="HAMAP" id="MF_01114">
    <property type="entry name" value="RecX"/>
    <property type="match status" value="1"/>
</dbReference>
<comment type="similarity">
    <text evidence="2 5">Belongs to the RecX family.</text>
</comment>
<evidence type="ECO:0000256" key="3">
    <source>
        <dbReference type="ARBA" id="ARBA00018111"/>
    </source>
</evidence>
<keyword evidence="9" id="KW-1185">Reference proteome</keyword>
<evidence type="ECO:0000256" key="2">
    <source>
        <dbReference type="ARBA" id="ARBA00009695"/>
    </source>
</evidence>
<dbReference type="GO" id="GO:0005737">
    <property type="term" value="C:cytoplasm"/>
    <property type="evidence" value="ECO:0007669"/>
    <property type="project" value="UniProtKB-SubCell"/>
</dbReference>
<protein>
    <recommendedName>
        <fullName evidence="3 5">Regulatory protein RecX</fullName>
    </recommendedName>
</protein>
<dbReference type="Pfam" id="PF02631">
    <property type="entry name" value="RecX_HTH2"/>
    <property type="match status" value="1"/>
</dbReference>
<proteinExistence type="inferred from homology"/>
<comment type="subcellular location">
    <subcellularLocation>
        <location evidence="1 5">Cytoplasm</location>
    </subcellularLocation>
</comment>
<dbReference type="InterPro" id="IPR003783">
    <property type="entry name" value="Regulatory_RecX"/>
</dbReference>
<evidence type="ECO:0000313" key="8">
    <source>
        <dbReference type="EMBL" id="GFZ76677.1"/>
    </source>
</evidence>
<dbReference type="GO" id="GO:0006282">
    <property type="term" value="P:regulation of DNA repair"/>
    <property type="evidence" value="ECO:0007669"/>
    <property type="project" value="UniProtKB-UniRule"/>
</dbReference>
<comment type="function">
    <text evidence="5">Modulates RecA activity.</text>
</comment>
<evidence type="ECO:0000256" key="1">
    <source>
        <dbReference type="ARBA" id="ARBA00004496"/>
    </source>
</evidence>
<dbReference type="Gene3D" id="1.10.10.10">
    <property type="entry name" value="Winged helix-like DNA-binding domain superfamily/Winged helix DNA-binding domain"/>
    <property type="match status" value="2"/>
</dbReference>
<dbReference type="PANTHER" id="PTHR33602">
    <property type="entry name" value="REGULATORY PROTEIN RECX FAMILY PROTEIN"/>
    <property type="match status" value="1"/>
</dbReference>
<keyword evidence="4 5" id="KW-0963">Cytoplasm</keyword>
<reference evidence="8" key="1">
    <citation type="journal article" date="2014" name="Int. J. Syst. Evol. Microbiol.">
        <title>Complete genome sequence of Corynebacterium casei LMG S-19264T (=DSM 44701T), isolated from a smear-ripened cheese.</title>
        <authorList>
            <consortium name="US DOE Joint Genome Institute (JGI-PGF)"/>
            <person name="Walter F."/>
            <person name="Albersmeier A."/>
            <person name="Kalinowski J."/>
            <person name="Ruckert C."/>
        </authorList>
    </citation>
    <scope>NUCLEOTIDE SEQUENCE</scope>
    <source>
        <strain evidence="8">CGMCC 1.15425</strain>
    </source>
</reference>
<evidence type="ECO:0000313" key="9">
    <source>
        <dbReference type="Proteomes" id="UP000627715"/>
    </source>
</evidence>
<reference evidence="8" key="2">
    <citation type="submission" date="2020-09" db="EMBL/GenBank/DDBJ databases">
        <authorList>
            <person name="Sun Q."/>
            <person name="Zhou Y."/>
        </authorList>
    </citation>
    <scope>NUCLEOTIDE SEQUENCE</scope>
    <source>
        <strain evidence="8">CGMCC 1.15425</strain>
    </source>
</reference>
<dbReference type="RefSeq" id="WP_188619144.1">
    <property type="nucleotide sequence ID" value="NZ_BMIY01000008.1"/>
</dbReference>
<organism evidence="8 9">
    <name type="scientific">Pseudohongiella nitratireducens</name>
    <dbReference type="NCBI Taxonomy" id="1768907"/>
    <lineage>
        <taxon>Bacteria</taxon>
        <taxon>Pseudomonadati</taxon>
        <taxon>Pseudomonadota</taxon>
        <taxon>Gammaproteobacteria</taxon>
        <taxon>Pseudomonadales</taxon>
        <taxon>Pseudohongiellaceae</taxon>
        <taxon>Pseudohongiella</taxon>
    </lineage>
</organism>
<comment type="caution">
    <text evidence="8">The sequence shown here is derived from an EMBL/GenBank/DDBJ whole genome shotgun (WGS) entry which is preliminary data.</text>
</comment>
<dbReference type="InterPro" id="IPR053924">
    <property type="entry name" value="RecX_HTH_2nd"/>
</dbReference>
<dbReference type="EMBL" id="BMIY01000008">
    <property type="protein sequence ID" value="GFZ76677.1"/>
    <property type="molecule type" value="Genomic_DNA"/>
</dbReference>
<evidence type="ECO:0000256" key="5">
    <source>
        <dbReference type="HAMAP-Rule" id="MF_01114"/>
    </source>
</evidence>
<gene>
    <name evidence="5 8" type="primary">recX</name>
    <name evidence="8" type="ORF">GCM10011403_19540</name>
</gene>
<dbReference type="InterPro" id="IPR036388">
    <property type="entry name" value="WH-like_DNA-bd_sf"/>
</dbReference>
<name>A0A916VJM8_9GAMM</name>
<sequence length="178" mass="20831">MQSESQPDSGQGSRHHDDVDKTLVTALRRRAMDYLARREHSRLELELKLNKAFPGTSVELRSSVLDQLELDNLLSDTRFCEAFLNSRVERGYGPRMIRFELNQRGVREQVVEEVFVGADIDWRDVIFRLASRRGLDLVGDNKSALSIRDWQRHQRYFMSRGFSPEIINCVRELLDIHR</sequence>
<dbReference type="AlphaFoldDB" id="A0A916VJM8"/>
<feature type="region of interest" description="Disordered" evidence="6">
    <location>
        <begin position="1"/>
        <end position="20"/>
    </location>
</feature>
<evidence type="ECO:0000256" key="6">
    <source>
        <dbReference type="SAM" id="MobiDB-lite"/>
    </source>
</evidence>
<evidence type="ECO:0000259" key="7">
    <source>
        <dbReference type="Pfam" id="PF02631"/>
    </source>
</evidence>
<evidence type="ECO:0000256" key="4">
    <source>
        <dbReference type="ARBA" id="ARBA00022490"/>
    </source>
</evidence>
<dbReference type="PANTHER" id="PTHR33602:SF1">
    <property type="entry name" value="REGULATORY PROTEIN RECX FAMILY PROTEIN"/>
    <property type="match status" value="1"/>
</dbReference>
<dbReference type="Proteomes" id="UP000627715">
    <property type="component" value="Unassembled WGS sequence"/>
</dbReference>
<feature type="domain" description="RecX second three-helical" evidence="7">
    <location>
        <begin position="75"/>
        <end position="114"/>
    </location>
</feature>